<reference evidence="1" key="1">
    <citation type="journal article" date="2017" name="Parasit. Vectors">
        <title>Sialotranscriptomics of Rhipicephalus zambeziensis reveals intricate expression profiles of secretory proteins and suggests tight temporal transcriptional regulation during blood-feeding.</title>
        <authorList>
            <person name="de Castro M.H."/>
            <person name="de Klerk D."/>
            <person name="Pienaar R."/>
            <person name="Rees D.J.G."/>
            <person name="Mans B.J."/>
        </authorList>
    </citation>
    <scope>NUCLEOTIDE SEQUENCE</scope>
    <source>
        <tissue evidence="1">Salivary glands</tissue>
    </source>
</reference>
<evidence type="ECO:0000313" key="1">
    <source>
        <dbReference type="EMBL" id="MAA13531.1"/>
    </source>
</evidence>
<dbReference type="EMBL" id="GFPF01002385">
    <property type="protein sequence ID" value="MAA13531.1"/>
    <property type="molecule type" value="Transcribed_RNA"/>
</dbReference>
<protein>
    <submittedName>
        <fullName evidence="1">Uncharacterized protein</fullName>
    </submittedName>
</protein>
<proteinExistence type="predicted"/>
<sequence length="82" mass="9137">MKKAAHFDHKKGTLCSKAFKTQLKVTQEKNLASVKTVVGALLYHPAEHVTISRNYQAVANAVTQLYRMTRTLHARLTSPSLS</sequence>
<name>A0A224YGE0_9ACAR</name>
<dbReference type="AlphaFoldDB" id="A0A224YGE0"/>
<accession>A0A224YGE0</accession>
<organism evidence="1">
    <name type="scientific">Rhipicephalus zambeziensis</name>
    <dbReference type="NCBI Taxonomy" id="60191"/>
    <lineage>
        <taxon>Eukaryota</taxon>
        <taxon>Metazoa</taxon>
        <taxon>Ecdysozoa</taxon>
        <taxon>Arthropoda</taxon>
        <taxon>Chelicerata</taxon>
        <taxon>Arachnida</taxon>
        <taxon>Acari</taxon>
        <taxon>Parasitiformes</taxon>
        <taxon>Ixodida</taxon>
        <taxon>Ixodoidea</taxon>
        <taxon>Ixodidae</taxon>
        <taxon>Rhipicephalinae</taxon>
        <taxon>Rhipicephalus</taxon>
        <taxon>Rhipicephalus</taxon>
    </lineage>
</organism>